<reference evidence="2" key="1">
    <citation type="submission" date="2018-05" db="EMBL/GenBank/DDBJ databases">
        <title>Complete Genome Sequence of Methylobacterium sp. 17SD2-17.</title>
        <authorList>
            <person name="Srinivasan S."/>
        </authorList>
    </citation>
    <scope>NUCLEOTIDE SEQUENCE [LARGE SCALE GENOMIC DNA]</scope>
    <source>
        <strain evidence="2">17SD2-17</strain>
    </source>
</reference>
<dbReference type="Proteomes" id="UP000245926">
    <property type="component" value="Chromosome"/>
</dbReference>
<organism evidence="1 2">
    <name type="scientific">Methylobacterium durans</name>
    <dbReference type="NCBI Taxonomy" id="2202825"/>
    <lineage>
        <taxon>Bacteria</taxon>
        <taxon>Pseudomonadati</taxon>
        <taxon>Pseudomonadota</taxon>
        <taxon>Alphaproteobacteria</taxon>
        <taxon>Hyphomicrobiales</taxon>
        <taxon>Methylobacteriaceae</taxon>
        <taxon>Methylobacterium</taxon>
    </lineage>
</organism>
<protein>
    <submittedName>
        <fullName evidence="1">Uncharacterized protein</fullName>
    </submittedName>
</protein>
<proteinExistence type="predicted"/>
<dbReference type="EMBL" id="CP029550">
    <property type="protein sequence ID" value="AWN39959.1"/>
    <property type="molecule type" value="Genomic_DNA"/>
</dbReference>
<name>A0A2U8W1L2_9HYPH</name>
<dbReference type="AlphaFoldDB" id="A0A2U8W1L2"/>
<sequence>MVMEVSRTKLAQTALDAYIFAEGAERRLEDGVPSCEIVDLITDLLLLAHQRGCDPLSVVRKAERHVLAETAPQK</sequence>
<accession>A0A2U8W1L2</accession>
<gene>
    <name evidence="1" type="ORF">DK389_04645</name>
</gene>
<keyword evidence="2" id="KW-1185">Reference proteome</keyword>
<evidence type="ECO:0000313" key="2">
    <source>
        <dbReference type="Proteomes" id="UP000245926"/>
    </source>
</evidence>
<evidence type="ECO:0000313" key="1">
    <source>
        <dbReference type="EMBL" id="AWN39959.1"/>
    </source>
</evidence>
<dbReference type="KEGG" id="mets:DK389_04645"/>
<dbReference type="RefSeq" id="WP_109887699.1">
    <property type="nucleotide sequence ID" value="NZ_CP029550.1"/>
</dbReference>
<dbReference type="OrthoDB" id="7998457at2"/>